<evidence type="ECO:0000313" key="2">
    <source>
        <dbReference type="EMBL" id="QHO70783.1"/>
    </source>
</evidence>
<dbReference type="InterPro" id="IPR036390">
    <property type="entry name" value="WH_DNA-bd_sf"/>
</dbReference>
<dbReference type="Proteomes" id="UP000464507">
    <property type="component" value="Chromosome"/>
</dbReference>
<reference evidence="2 3" key="1">
    <citation type="submission" date="2016-09" db="EMBL/GenBank/DDBJ databases">
        <title>Complete genome sequence of microbes from the polar regions.</title>
        <authorList>
            <person name="Liao L."/>
            <person name="Chen B."/>
        </authorList>
    </citation>
    <scope>NUCLEOTIDE SEQUENCE [LARGE SCALE GENOMIC DNA]</scope>
    <source>
        <strain evidence="2 3">ZS314</strain>
    </source>
</reference>
<dbReference type="AlphaFoldDB" id="A0A7L5AJK4"/>
<feature type="region of interest" description="Disordered" evidence="1">
    <location>
        <begin position="71"/>
        <end position="103"/>
    </location>
</feature>
<sequence length="103" mass="11629">MDAYRWAKSWRGELSAPELAVLLTIADRFNDSEGRAWPSYRTIADDTRLSRRTVIRSMAALSSVGLVEVSHRRDKAGDATSNNYRLPLYRDDSAPVDNPKHPP</sequence>
<organism evidence="2 3">
    <name type="scientific">Marisediminicola antarctica</name>
    <dbReference type="NCBI Taxonomy" id="674079"/>
    <lineage>
        <taxon>Bacteria</taxon>
        <taxon>Bacillati</taxon>
        <taxon>Actinomycetota</taxon>
        <taxon>Actinomycetes</taxon>
        <taxon>Micrococcales</taxon>
        <taxon>Microbacteriaceae</taxon>
        <taxon>Marisediminicola</taxon>
    </lineage>
</organism>
<keyword evidence="3" id="KW-1185">Reference proteome</keyword>
<dbReference type="InterPro" id="IPR036388">
    <property type="entry name" value="WH-like_DNA-bd_sf"/>
</dbReference>
<proteinExistence type="predicted"/>
<accession>A0A7L5AJK4</accession>
<name>A0A7L5AJK4_9MICO</name>
<feature type="compositionally biased region" description="Basic and acidic residues" evidence="1">
    <location>
        <begin position="88"/>
        <end position="103"/>
    </location>
</feature>
<evidence type="ECO:0000256" key="1">
    <source>
        <dbReference type="SAM" id="MobiDB-lite"/>
    </source>
</evidence>
<protein>
    <recommendedName>
        <fullName evidence="4">Helix-turn-helix domain-containing protein</fullName>
    </recommendedName>
</protein>
<dbReference type="EMBL" id="CP017146">
    <property type="protein sequence ID" value="QHO70783.1"/>
    <property type="molecule type" value="Genomic_DNA"/>
</dbReference>
<dbReference type="Pfam" id="PF13730">
    <property type="entry name" value="HTH_36"/>
    <property type="match status" value="1"/>
</dbReference>
<evidence type="ECO:0008006" key="4">
    <source>
        <dbReference type="Google" id="ProtNLM"/>
    </source>
</evidence>
<evidence type="ECO:0000313" key="3">
    <source>
        <dbReference type="Proteomes" id="UP000464507"/>
    </source>
</evidence>
<gene>
    <name evidence="2" type="ORF">BHD05_15135</name>
</gene>
<dbReference type="KEGG" id="mant:BHD05_15135"/>
<dbReference type="SUPFAM" id="SSF46785">
    <property type="entry name" value="Winged helix' DNA-binding domain"/>
    <property type="match status" value="1"/>
</dbReference>
<dbReference type="Gene3D" id="1.10.10.10">
    <property type="entry name" value="Winged helix-like DNA-binding domain superfamily/Winged helix DNA-binding domain"/>
    <property type="match status" value="1"/>
</dbReference>